<dbReference type="InterPro" id="IPR029071">
    <property type="entry name" value="Ubiquitin-like_domsf"/>
</dbReference>
<reference evidence="2" key="1">
    <citation type="submission" date="2022-07" db="EMBL/GenBank/DDBJ databases">
        <title>Phylogenomic reconstructions and comparative analyses of Kickxellomycotina fungi.</title>
        <authorList>
            <person name="Reynolds N.K."/>
            <person name="Stajich J.E."/>
            <person name="Barry K."/>
            <person name="Grigoriev I.V."/>
            <person name="Crous P."/>
            <person name="Smith M.E."/>
        </authorList>
    </citation>
    <scope>NUCLEOTIDE SEQUENCE</scope>
    <source>
        <strain evidence="2">NRRL 3115</strain>
    </source>
</reference>
<accession>A0A9W8G6K7</accession>
<dbReference type="PROSITE" id="PS50053">
    <property type="entry name" value="UBIQUITIN_2"/>
    <property type="match status" value="1"/>
</dbReference>
<feature type="domain" description="Ubiquitin-like" evidence="1">
    <location>
        <begin position="1"/>
        <end position="61"/>
    </location>
</feature>
<dbReference type="InterPro" id="IPR000626">
    <property type="entry name" value="Ubiquitin-like_dom"/>
</dbReference>
<dbReference type="Proteomes" id="UP001151518">
    <property type="component" value="Unassembled WGS sequence"/>
</dbReference>
<dbReference type="Pfam" id="PF00240">
    <property type="entry name" value="ubiquitin"/>
    <property type="match status" value="1"/>
</dbReference>
<protein>
    <recommendedName>
        <fullName evidence="1">Ubiquitin-like domain-containing protein</fullName>
    </recommendedName>
</protein>
<dbReference type="OrthoDB" id="428577at2759"/>
<proteinExistence type="predicted"/>
<dbReference type="AlphaFoldDB" id="A0A9W8G6K7"/>
<organism evidence="2 3">
    <name type="scientific">Coemansia spiralis</name>
    <dbReference type="NCBI Taxonomy" id="417178"/>
    <lineage>
        <taxon>Eukaryota</taxon>
        <taxon>Fungi</taxon>
        <taxon>Fungi incertae sedis</taxon>
        <taxon>Zoopagomycota</taxon>
        <taxon>Kickxellomycotina</taxon>
        <taxon>Kickxellomycetes</taxon>
        <taxon>Kickxellales</taxon>
        <taxon>Kickxellaceae</taxon>
        <taxon>Coemansia</taxon>
    </lineage>
</organism>
<name>A0A9W8G6K7_9FUNG</name>
<dbReference type="Gene3D" id="3.10.20.90">
    <property type="entry name" value="Phosphatidylinositol 3-kinase Catalytic Subunit, Chain A, domain 1"/>
    <property type="match status" value="1"/>
</dbReference>
<dbReference type="CDD" id="cd17039">
    <property type="entry name" value="Ubl_ubiquitin_like"/>
    <property type="match status" value="1"/>
</dbReference>
<sequence>MTPLVEIDETATALQLKKEITELCKGKPASSQKLIDMRSILYDNSTLSDYKIGNGATIFMVELGTKHNTTGSMQLNQATAISDALLEELLELPDMMERITQLLQQNKPDADIWKSMIEQSDIPQDPDTADAVVDVWI</sequence>
<evidence type="ECO:0000313" key="2">
    <source>
        <dbReference type="EMBL" id="KAJ2674804.1"/>
    </source>
</evidence>
<gene>
    <name evidence="2" type="ORF">GGI25_004191</name>
</gene>
<comment type="caution">
    <text evidence="2">The sequence shown here is derived from an EMBL/GenBank/DDBJ whole genome shotgun (WGS) entry which is preliminary data.</text>
</comment>
<dbReference type="EMBL" id="JANBTW010000053">
    <property type="protein sequence ID" value="KAJ2674804.1"/>
    <property type="molecule type" value="Genomic_DNA"/>
</dbReference>
<evidence type="ECO:0000259" key="1">
    <source>
        <dbReference type="PROSITE" id="PS50053"/>
    </source>
</evidence>
<evidence type="ECO:0000313" key="3">
    <source>
        <dbReference type="Proteomes" id="UP001151518"/>
    </source>
</evidence>
<dbReference type="SUPFAM" id="SSF54236">
    <property type="entry name" value="Ubiquitin-like"/>
    <property type="match status" value="1"/>
</dbReference>